<dbReference type="InterPro" id="IPR050204">
    <property type="entry name" value="AraC_XylS_family_regulators"/>
</dbReference>
<dbReference type="RefSeq" id="WP_084180574.1">
    <property type="nucleotide sequence ID" value="NZ_FQVU01000001.1"/>
</dbReference>
<dbReference type="Gene3D" id="1.10.10.60">
    <property type="entry name" value="Homeodomain-like"/>
    <property type="match status" value="1"/>
</dbReference>
<dbReference type="GO" id="GO:0003700">
    <property type="term" value="F:DNA-binding transcription factor activity"/>
    <property type="evidence" value="ECO:0007669"/>
    <property type="project" value="InterPro"/>
</dbReference>
<protein>
    <submittedName>
        <fullName evidence="5">AraC-type DNA-binding protein</fullName>
    </submittedName>
</protein>
<proteinExistence type="predicted"/>
<keyword evidence="2 5" id="KW-0238">DNA-binding</keyword>
<dbReference type="AlphaFoldDB" id="A0A1M5C575"/>
<gene>
    <name evidence="5" type="ORF">SAMN05443575_0107</name>
</gene>
<reference evidence="5 6" key="1">
    <citation type="submission" date="2016-11" db="EMBL/GenBank/DDBJ databases">
        <authorList>
            <person name="Jaros S."/>
            <person name="Januszkiewicz K."/>
            <person name="Wedrychowicz H."/>
        </authorList>
    </citation>
    <scope>NUCLEOTIDE SEQUENCE [LARGE SCALE GENOMIC DNA]</scope>
    <source>
        <strain evidence="5 6">DSM 45627</strain>
    </source>
</reference>
<dbReference type="STRING" id="1206085.SAMN05443575_0107"/>
<dbReference type="SMART" id="SM00342">
    <property type="entry name" value="HTH_ARAC"/>
    <property type="match status" value="1"/>
</dbReference>
<dbReference type="PANTHER" id="PTHR46796:SF15">
    <property type="entry name" value="BLL1074 PROTEIN"/>
    <property type="match status" value="1"/>
</dbReference>
<dbReference type="GO" id="GO:0043565">
    <property type="term" value="F:sequence-specific DNA binding"/>
    <property type="evidence" value="ECO:0007669"/>
    <property type="project" value="InterPro"/>
</dbReference>
<dbReference type="PROSITE" id="PS01124">
    <property type="entry name" value="HTH_ARAC_FAMILY_2"/>
    <property type="match status" value="1"/>
</dbReference>
<evidence type="ECO:0000256" key="2">
    <source>
        <dbReference type="ARBA" id="ARBA00023125"/>
    </source>
</evidence>
<evidence type="ECO:0000256" key="3">
    <source>
        <dbReference type="ARBA" id="ARBA00023163"/>
    </source>
</evidence>
<dbReference type="PANTHER" id="PTHR46796">
    <property type="entry name" value="HTH-TYPE TRANSCRIPTIONAL ACTIVATOR RHAS-RELATED"/>
    <property type="match status" value="1"/>
</dbReference>
<name>A0A1M5C575_9ACTN</name>
<organism evidence="5 6">
    <name type="scientific">Jatrophihabitans endophyticus</name>
    <dbReference type="NCBI Taxonomy" id="1206085"/>
    <lineage>
        <taxon>Bacteria</taxon>
        <taxon>Bacillati</taxon>
        <taxon>Actinomycetota</taxon>
        <taxon>Actinomycetes</taxon>
        <taxon>Jatrophihabitantales</taxon>
        <taxon>Jatrophihabitantaceae</taxon>
        <taxon>Jatrophihabitans</taxon>
    </lineage>
</organism>
<dbReference type="InterPro" id="IPR009057">
    <property type="entry name" value="Homeodomain-like_sf"/>
</dbReference>
<keyword evidence="1" id="KW-0805">Transcription regulation</keyword>
<sequence length="261" mass="27810">MPALRYYAHADVPVGEHVGLPSAELVLVLALDRPLELATPSEGRRRLHASVSGLDDRPATIFTGGSERGVFCSLTPVDARRLLGVPAASLAGRCVDLADLVGARRADRIVDRLAAAPDGAACVDLLAGFLGERGGGRRGAVRPEVAHAHRLVAGSHGRCRVADVAREVGWSSRQLTRAFTAEFGMAPKAFARLARFQAARVRVRRGEPLATVAHACGYADQAHLTREWTLLAGLPPTRRRRHDVFANLQDDAPATAADSST</sequence>
<dbReference type="SUPFAM" id="SSF46689">
    <property type="entry name" value="Homeodomain-like"/>
    <property type="match status" value="2"/>
</dbReference>
<evidence type="ECO:0000313" key="5">
    <source>
        <dbReference type="EMBL" id="SHF49786.1"/>
    </source>
</evidence>
<keyword evidence="6" id="KW-1185">Reference proteome</keyword>
<evidence type="ECO:0000259" key="4">
    <source>
        <dbReference type="PROSITE" id="PS01124"/>
    </source>
</evidence>
<dbReference type="EMBL" id="FQVU01000001">
    <property type="protein sequence ID" value="SHF49786.1"/>
    <property type="molecule type" value="Genomic_DNA"/>
</dbReference>
<feature type="domain" description="HTH araC/xylS-type" evidence="4">
    <location>
        <begin position="160"/>
        <end position="242"/>
    </location>
</feature>
<dbReference type="InterPro" id="IPR018060">
    <property type="entry name" value="HTH_AraC"/>
</dbReference>
<evidence type="ECO:0000256" key="1">
    <source>
        <dbReference type="ARBA" id="ARBA00023015"/>
    </source>
</evidence>
<evidence type="ECO:0000313" key="6">
    <source>
        <dbReference type="Proteomes" id="UP000186132"/>
    </source>
</evidence>
<accession>A0A1M5C575</accession>
<dbReference type="Pfam" id="PF12833">
    <property type="entry name" value="HTH_18"/>
    <property type="match status" value="1"/>
</dbReference>
<keyword evidence="3" id="KW-0804">Transcription</keyword>
<dbReference type="Proteomes" id="UP000186132">
    <property type="component" value="Unassembled WGS sequence"/>
</dbReference>
<dbReference type="OrthoDB" id="2559672at2"/>